<organism evidence="1 2">
    <name type="scientific">Azospirillum cavernae</name>
    <dbReference type="NCBI Taxonomy" id="2320860"/>
    <lineage>
        <taxon>Bacteria</taxon>
        <taxon>Pseudomonadati</taxon>
        <taxon>Pseudomonadota</taxon>
        <taxon>Alphaproteobacteria</taxon>
        <taxon>Rhodospirillales</taxon>
        <taxon>Azospirillaceae</taxon>
        <taxon>Azospirillum</taxon>
    </lineage>
</organism>
<evidence type="ECO:0000313" key="2">
    <source>
        <dbReference type="Proteomes" id="UP000283458"/>
    </source>
</evidence>
<sequence length="72" mass="7804">MSAVADIRPGVAFAVSHLRRLAADALREQPTDQTRHLCLTDAALRLERAALQQGAARRADLFTSHQPAKAAE</sequence>
<dbReference type="EMBL" id="QYUL01000002">
    <property type="protein sequence ID" value="RJF80934.1"/>
    <property type="molecule type" value="Genomic_DNA"/>
</dbReference>
<gene>
    <name evidence="1" type="ORF">D3877_11915</name>
</gene>
<dbReference type="RefSeq" id="WP_119831027.1">
    <property type="nucleotide sequence ID" value="NZ_QYUL01000002.1"/>
</dbReference>
<proteinExistence type="predicted"/>
<name>A0A418VUY7_9PROT</name>
<comment type="caution">
    <text evidence="1">The sequence shown here is derived from an EMBL/GenBank/DDBJ whole genome shotgun (WGS) entry which is preliminary data.</text>
</comment>
<protein>
    <submittedName>
        <fullName evidence="1">Uncharacterized protein</fullName>
    </submittedName>
</protein>
<dbReference type="Proteomes" id="UP000283458">
    <property type="component" value="Unassembled WGS sequence"/>
</dbReference>
<evidence type="ECO:0000313" key="1">
    <source>
        <dbReference type="EMBL" id="RJF80934.1"/>
    </source>
</evidence>
<reference evidence="1 2" key="1">
    <citation type="submission" date="2018-09" db="EMBL/GenBank/DDBJ databases">
        <authorList>
            <person name="Zhu H."/>
        </authorList>
    </citation>
    <scope>NUCLEOTIDE SEQUENCE [LARGE SCALE GENOMIC DNA]</scope>
    <source>
        <strain evidence="1 2">K2W22B-5</strain>
    </source>
</reference>
<dbReference type="AlphaFoldDB" id="A0A418VUY7"/>
<keyword evidence="2" id="KW-1185">Reference proteome</keyword>
<accession>A0A418VUY7</accession>